<gene>
    <name evidence="2" type="ORF">DPMN_097763</name>
</gene>
<keyword evidence="3" id="KW-1185">Reference proteome</keyword>
<sequence>MQLHLTVFCVLLKRLQGHQFRSTNVANRQCEQEAVQKLINDVQPEVHVEPRGFAASEETD</sequence>
<evidence type="ECO:0000256" key="1">
    <source>
        <dbReference type="SAM" id="SignalP"/>
    </source>
</evidence>
<feature type="chain" id="PRO_5038985925" evidence="1">
    <location>
        <begin position="18"/>
        <end position="60"/>
    </location>
</feature>
<comment type="caution">
    <text evidence="2">The sequence shown here is derived from an EMBL/GenBank/DDBJ whole genome shotgun (WGS) entry which is preliminary data.</text>
</comment>
<dbReference type="AlphaFoldDB" id="A0A9D4LCC3"/>
<dbReference type="EMBL" id="JAIWYP010000003">
    <property type="protein sequence ID" value="KAH3855199.1"/>
    <property type="molecule type" value="Genomic_DNA"/>
</dbReference>
<reference evidence="2" key="2">
    <citation type="submission" date="2020-11" db="EMBL/GenBank/DDBJ databases">
        <authorList>
            <person name="McCartney M.A."/>
            <person name="Auch B."/>
            <person name="Kono T."/>
            <person name="Mallez S."/>
            <person name="Becker A."/>
            <person name="Gohl D.M."/>
            <person name="Silverstein K.A.T."/>
            <person name="Koren S."/>
            <person name="Bechman K.B."/>
            <person name="Herman A."/>
            <person name="Abrahante J.E."/>
            <person name="Garbe J."/>
        </authorList>
    </citation>
    <scope>NUCLEOTIDE SEQUENCE</scope>
    <source>
        <strain evidence="2">Duluth1</strain>
        <tissue evidence="2">Whole animal</tissue>
    </source>
</reference>
<accession>A0A9D4LCC3</accession>
<keyword evidence="1" id="KW-0732">Signal</keyword>
<name>A0A9D4LCC3_DREPO</name>
<evidence type="ECO:0000313" key="2">
    <source>
        <dbReference type="EMBL" id="KAH3855199.1"/>
    </source>
</evidence>
<feature type="signal peptide" evidence="1">
    <location>
        <begin position="1"/>
        <end position="17"/>
    </location>
</feature>
<proteinExistence type="predicted"/>
<reference evidence="2" key="1">
    <citation type="journal article" date="2019" name="bioRxiv">
        <title>The Genome of the Zebra Mussel, Dreissena polymorpha: A Resource for Invasive Species Research.</title>
        <authorList>
            <person name="McCartney M.A."/>
            <person name="Auch B."/>
            <person name="Kono T."/>
            <person name="Mallez S."/>
            <person name="Zhang Y."/>
            <person name="Obille A."/>
            <person name="Becker A."/>
            <person name="Abrahante J.E."/>
            <person name="Garbe J."/>
            <person name="Badalamenti J.P."/>
            <person name="Herman A."/>
            <person name="Mangelson H."/>
            <person name="Liachko I."/>
            <person name="Sullivan S."/>
            <person name="Sone E.D."/>
            <person name="Koren S."/>
            <person name="Silverstein K.A.T."/>
            <person name="Beckman K.B."/>
            <person name="Gohl D.M."/>
        </authorList>
    </citation>
    <scope>NUCLEOTIDE SEQUENCE</scope>
    <source>
        <strain evidence="2">Duluth1</strain>
        <tissue evidence="2">Whole animal</tissue>
    </source>
</reference>
<evidence type="ECO:0000313" key="3">
    <source>
        <dbReference type="Proteomes" id="UP000828390"/>
    </source>
</evidence>
<dbReference type="Proteomes" id="UP000828390">
    <property type="component" value="Unassembled WGS sequence"/>
</dbReference>
<protein>
    <submittedName>
        <fullName evidence="2">Uncharacterized protein</fullName>
    </submittedName>
</protein>
<organism evidence="2 3">
    <name type="scientific">Dreissena polymorpha</name>
    <name type="common">Zebra mussel</name>
    <name type="synonym">Mytilus polymorpha</name>
    <dbReference type="NCBI Taxonomy" id="45954"/>
    <lineage>
        <taxon>Eukaryota</taxon>
        <taxon>Metazoa</taxon>
        <taxon>Spiralia</taxon>
        <taxon>Lophotrochozoa</taxon>
        <taxon>Mollusca</taxon>
        <taxon>Bivalvia</taxon>
        <taxon>Autobranchia</taxon>
        <taxon>Heteroconchia</taxon>
        <taxon>Euheterodonta</taxon>
        <taxon>Imparidentia</taxon>
        <taxon>Neoheterodontei</taxon>
        <taxon>Myida</taxon>
        <taxon>Dreissenoidea</taxon>
        <taxon>Dreissenidae</taxon>
        <taxon>Dreissena</taxon>
    </lineage>
</organism>